<feature type="compositionally biased region" description="Low complexity" evidence="1">
    <location>
        <begin position="1356"/>
        <end position="1370"/>
    </location>
</feature>
<feature type="compositionally biased region" description="Polar residues" evidence="1">
    <location>
        <begin position="514"/>
        <end position="528"/>
    </location>
</feature>
<feature type="compositionally biased region" description="Polar residues" evidence="1">
    <location>
        <begin position="348"/>
        <end position="360"/>
    </location>
</feature>
<proteinExistence type="predicted"/>
<feature type="compositionally biased region" description="Basic and acidic residues" evidence="1">
    <location>
        <begin position="1146"/>
        <end position="1162"/>
    </location>
</feature>
<evidence type="ECO:0000313" key="2">
    <source>
        <dbReference type="EMBL" id="KAI5062982.1"/>
    </source>
</evidence>
<name>A0A9D4U8J6_ADICA</name>
<dbReference type="EMBL" id="JABFUD020000021">
    <property type="protein sequence ID" value="KAI5062982.1"/>
    <property type="molecule type" value="Genomic_DNA"/>
</dbReference>
<feature type="compositionally biased region" description="Basic and acidic residues" evidence="1">
    <location>
        <begin position="1338"/>
        <end position="1353"/>
    </location>
</feature>
<dbReference type="OrthoDB" id="1939003at2759"/>
<feature type="region of interest" description="Disordered" evidence="1">
    <location>
        <begin position="980"/>
        <end position="1016"/>
    </location>
</feature>
<reference evidence="2" key="1">
    <citation type="submission" date="2021-01" db="EMBL/GenBank/DDBJ databases">
        <title>Adiantum capillus-veneris genome.</title>
        <authorList>
            <person name="Fang Y."/>
            <person name="Liao Q."/>
        </authorList>
    </citation>
    <scope>NUCLEOTIDE SEQUENCE</scope>
    <source>
        <strain evidence="2">H3</strain>
        <tissue evidence="2">Leaf</tissue>
    </source>
</reference>
<dbReference type="PANTHER" id="PTHR34536">
    <property type="entry name" value="DENTIN SIALOPHOSPHOPROTEIN-LIKE PROTEIN"/>
    <property type="match status" value="1"/>
</dbReference>
<feature type="compositionally biased region" description="Basic and acidic residues" evidence="1">
    <location>
        <begin position="1170"/>
        <end position="1186"/>
    </location>
</feature>
<feature type="compositionally biased region" description="Low complexity" evidence="1">
    <location>
        <begin position="471"/>
        <end position="481"/>
    </location>
</feature>
<feature type="compositionally biased region" description="Low complexity" evidence="1">
    <location>
        <begin position="1067"/>
        <end position="1082"/>
    </location>
</feature>
<evidence type="ECO:0000256" key="1">
    <source>
        <dbReference type="SAM" id="MobiDB-lite"/>
    </source>
</evidence>
<feature type="region of interest" description="Disordered" evidence="1">
    <location>
        <begin position="506"/>
        <end position="528"/>
    </location>
</feature>
<sequence>MVGVCDNGEEVASDFGTLSVQRMEDSECAYHIVVCKLPGTSTSFQQKFSSTGPKDPEGWAAAYCFALSTGCLPAFRAFLFEHLERVNFGSSCLTDQSCLTVFINLRKNAFLGLCFSAAVCRFQDGSLRSVSFRSSSEQAGFEQVTAFFNSPKLRNWVLRSVKMGTSIAGELENHRRDGMPMAVCKCCGELEPSDCSNQQSQQASEEYRCSACLVMERKLIFAIRLEAQGEVAECWETLWSEAGSFTTHDNDDVCCVCGCEDNEDLDDLVPCICQSSEAVVHTSCSVACKPVAFYRVSMPNSTPGCLICGRGVVSPDRGSANHEIAARSLKRSIMLSQVAGGDMKRPRTNSTDGVKQSENMPNVDRSLLNHVRINNSAVQTEAKEPDYTKVGYVRHLWRSADTPAIVPFKKRRIQISEVQRSPSPPIKPLPSKDAPHSPKGPLLGSFPKPVSMLTKSPSPKLEDSHSNNAGSLFSSSPLTSPKSSTVVHCIFDTISTVPNFPPTEAASPLPMSCSPETVPSKSRSLSPNRICSSLTSLSPKYASLPRSLSSFNSLPVHLPRLPSLRMLDESANPMKSPELESSQVFTPHCDRITPKVIQETENVHMHSISTSANPNQPSTSQEVEDGELVISTEKISNEYDISDEIPEVSSQIAQGQDSLGSSFNSLKVQGDRAGWDLNTNMESWDQLSDKPSHVRSKMGNASRTVGVVGGQNYTNSFGMRAIEPLKLCRNEVAKETIGIDNDHQGRISPCKEADAGSEPPITGKILGVCEGDGFVKPGTDESRRGTSDLKIGKENCERQELCRYSSVERVERHARAEDGTELVEEHEGEEQINHGTFYCREGYYKGMDLDDKSLVFEDEAYWKDEDESGKPLFWEGDARLDGDEREKKGMHSKECSTSRRVKLSGWDQLPEGFESAEEALKAAQEVMARRGRGSWVSFGGRGSSFSAHRVSSVCDDIKQSSKRFGDRHLYESFRSRDGFNHTRGLDDSGDDCYPPRGRFSGRRAVAGPHPRGCHKRWAENRQGDSIDEWRHGQHRSASGFSSQGPTNAATLAAARVESSGFVVGPDGTLSRGRTSSRGMRSTFVHNRGPQTTGRATSADMDGVSNFSKRGSPGVERCMGRSSKIGVESGDRRVRQGVGTGLAGRSMSDRRALPGRGLGDRYGRSSYVSRTMEHKRSESPCRMHLPDHSYANDCGSPGSRPEPRFKRSRLSPPSPEPFSRSKFYPPSARNQHSPPSFHKWSHDRREGENFRERDFRTPVPRYGAPGRASPHVVHGSSLMDYRDLQVLAVTRSSSGVRGGSSSLRDESPEFRRERRAEEDGLTSSFSEGGDDGDMKGGVYKRDKCRDNDKKREPYRPLSRSSGGHGHSSSLDGLDDVAPRRQRL</sequence>
<feature type="region of interest" description="Disordered" evidence="1">
    <location>
        <begin position="1064"/>
        <end position="1275"/>
    </location>
</feature>
<gene>
    <name evidence="2" type="ORF">GOP47_0021529</name>
</gene>
<accession>A0A9D4U8J6</accession>
<protein>
    <submittedName>
        <fullName evidence="2">Uncharacterized protein</fullName>
    </submittedName>
</protein>
<feature type="region of interest" description="Disordered" evidence="1">
    <location>
        <begin position="415"/>
        <end position="481"/>
    </location>
</feature>
<dbReference type="PANTHER" id="PTHR34536:SF6">
    <property type="entry name" value="DENTIN SIALOPHOSPHOPROTEIN-LIKE PROTEIN"/>
    <property type="match status" value="1"/>
</dbReference>
<keyword evidence="3" id="KW-1185">Reference proteome</keyword>
<feature type="compositionally biased region" description="Basic and acidic residues" evidence="1">
    <location>
        <begin position="1242"/>
        <end position="1255"/>
    </location>
</feature>
<comment type="caution">
    <text evidence="2">The sequence shown here is derived from an EMBL/GenBank/DDBJ whole genome shotgun (WGS) entry which is preliminary data.</text>
</comment>
<evidence type="ECO:0000313" key="3">
    <source>
        <dbReference type="Proteomes" id="UP000886520"/>
    </source>
</evidence>
<dbReference type="Proteomes" id="UP000886520">
    <property type="component" value="Chromosome 21"/>
</dbReference>
<feature type="region of interest" description="Disordered" evidence="1">
    <location>
        <begin position="338"/>
        <end position="360"/>
    </location>
</feature>
<feature type="compositionally biased region" description="Low complexity" evidence="1">
    <location>
        <begin position="1290"/>
        <end position="1301"/>
    </location>
</feature>
<feature type="compositionally biased region" description="Basic and acidic residues" evidence="1">
    <location>
        <begin position="1302"/>
        <end position="1317"/>
    </location>
</feature>
<feature type="region of interest" description="Disordered" evidence="1">
    <location>
        <begin position="1290"/>
        <end position="1382"/>
    </location>
</feature>
<organism evidence="2 3">
    <name type="scientific">Adiantum capillus-veneris</name>
    <name type="common">Maidenhair fern</name>
    <dbReference type="NCBI Taxonomy" id="13818"/>
    <lineage>
        <taxon>Eukaryota</taxon>
        <taxon>Viridiplantae</taxon>
        <taxon>Streptophyta</taxon>
        <taxon>Embryophyta</taxon>
        <taxon>Tracheophyta</taxon>
        <taxon>Polypodiopsida</taxon>
        <taxon>Polypodiidae</taxon>
        <taxon>Polypodiales</taxon>
        <taxon>Pteridineae</taxon>
        <taxon>Pteridaceae</taxon>
        <taxon>Vittarioideae</taxon>
        <taxon>Adiantum</taxon>
    </lineage>
</organism>